<evidence type="ECO:0000256" key="6">
    <source>
        <dbReference type="ARBA" id="ARBA00023136"/>
    </source>
</evidence>
<dbReference type="PANTHER" id="PTHR43386">
    <property type="entry name" value="OLIGOPEPTIDE TRANSPORT SYSTEM PERMEASE PROTEIN APPC"/>
    <property type="match status" value="1"/>
</dbReference>
<dbReference type="Gene3D" id="1.10.3720.10">
    <property type="entry name" value="MetI-like"/>
    <property type="match status" value="1"/>
</dbReference>
<feature type="transmembrane region" description="Helical" evidence="7">
    <location>
        <begin position="46"/>
        <end position="66"/>
    </location>
</feature>
<dbReference type="PANTHER" id="PTHR43386:SF22">
    <property type="entry name" value="OLIGOPEPTIDE TRANSPORT SYSTEM PERMEASE PROTEIN OPPC"/>
    <property type="match status" value="1"/>
</dbReference>
<dbReference type="InterPro" id="IPR050366">
    <property type="entry name" value="BP-dependent_transpt_permease"/>
</dbReference>
<organism evidence="9 10">
    <name type="scientific">Fusibacter bizertensis</name>
    <dbReference type="NCBI Taxonomy" id="1488331"/>
    <lineage>
        <taxon>Bacteria</taxon>
        <taxon>Bacillati</taxon>
        <taxon>Bacillota</taxon>
        <taxon>Clostridia</taxon>
        <taxon>Eubacteriales</taxon>
        <taxon>Eubacteriales Family XII. Incertae Sedis</taxon>
        <taxon>Fusibacter</taxon>
    </lineage>
</organism>
<feature type="transmembrane region" description="Helical" evidence="7">
    <location>
        <begin position="309"/>
        <end position="329"/>
    </location>
</feature>
<dbReference type="Proteomes" id="UP001158045">
    <property type="component" value="Unassembled WGS sequence"/>
</dbReference>
<keyword evidence="2 7" id="KW-0813">Transport</keyword>
<keyword evidence="3" id="KW-1003">Cell membrane</keyword>
<name>A0ABT6NA91_9FIRM</name>
<feature type="transmembrane region" description="Helical" evidence="7">
    <location>
        <begin position="198"/>
        <end position="223"/>
    </location>
</feature>
<evidence type="ECO:0000256" key="4">
    <source>
        <dbReference type="ARBA" id="ARBA00022692"/>
    </source>
</evidence>
<sequence length="398" mass="44534">MSEQVISKDLWEAIPKENKDAEIISRPSMTYWQDAWRRLKKNKLSMVGLLFIVFMVLTAIVGPYVISHDYSTQELTLANIPPSMEIYQVDEDTYFYMHSEYKLFDVTKDGVLVEKIKEIENDMTNRRRVYNIDGNEVVLDYSYAVKKAEDNPEGIKFKLLLNGEEIKPFDKVHNKTYVFGTDALGRDMLARVIYGARISLLIALVATLVNFFIGVLYGGISGYFGGQVDNVMMRIVDIINVIPLLLYVILLSVIIGSGLKSIIIALGSVYWVGMARIVRGQVLSLKEQEYVLSARTIGASSMRIMIRHLIPNAMGPIIVSMAMLIPSAIFTEAFLSFIGLGVSAPLASWGTLANDALGGLRSYPYQLFVPSIAISLTMLAFNFLGDGLRDALDPRLRK</sequence>
<comment type="subcellular location">
    <subcellularLocation>
        <location evidence="1 7">Cell membrane</location>
        <topology evidence="1 7">Multi-pass membrane protein</topology>
    </subcellularLocation>
</comment>
<keyword evidence="5 7" id="KW-1133">Transmembrane helix</keyword>
<reference evidence="9 10" key="1">
    <citation type="submission" date="2023-04" db="EMBL/GenBank/DDBJ databases">
        <title>Fusibacter bizertensis strain WBS, isolated from littoral bottom sediments of the Arctic seas - biochemical and genomic analysis.</title>
        <authorList>
            <person name="Brioukhanov A.L."/>
        </authorList>
    </citation>
    <scope>NUCLEOTIDE SEQUENCE [LARGE SCALE GENOMIC DNA]</scope>
    <source>
        <strain evidence="9 10">WBS</strain>
    </source>
</reference>
<feature type="transmembrane region" description="Helical" evidence="7">
    <location>
        <begin position="235"/>
        <end position="255"/>
    </location>
</feature>
<evidence type="ECO:0000256" key="3">
    <source>
        <dbReference type="ARBA" id="ARBA00022475"/>
    </source>
</evidence>
<dbReference type="Pfam" id="PF00528">
    <property type="entry name" value="BPD_transp_1"/>
    <property type="match status" value="1"/>
</dbReference>
<dbReference type="InterPro" id="IPR025966">
    <property type="entry name" value="OppC_N"/>
</dbReference>
<feature type="transmembrane region" description="Helical" evidence="7">
    <location>
        <begin position="365"/>
        <end position="384"/>
    </location>
</feature>
<dbReference type="EMBL" id="JARYZI010000002">
    <property type="protein sequence ID" value="MDH8677319.1"/>
    <property type="molecule type" value="Genomic_DNA"/>
</dbReference>
<accession>A0ABT6NA91</accession>
<evidence type="ECO:0000313" key="9">
    <source>
        <dbReference type="EMBL" id="MDH8677319.1"/>
    </source>
</evidence>
<protein>
    <submittedName>
        <fullName evidence="9">ABC transporter permease</fullName>
    </submittedName>
</protein>
<dbReference type="RefSeq" id="WP_281093130.1">
    <property type="nucleotide sequence ID" value="NZ_JARYZI010000002.1"/>
</dbReference>
<comment type="similarity">
    <text evidence="7">Belongs to the binding-protein-dependent transport system permease family.</text>
</comment>
<comment type="caution">
    <text evidence="9">The sequence shown here is derived from an EMBL/GenBank/DDBJ whole genome shotgun (WGS) entry which is preliminary data.</text>
</comment>
<keyword evidence="6 7" id="KW-0472">Membrane</keyword>
<evidence type="ECO:0000256" key="2">
    <source>
        <dbReference type="ARBA" id="ARBA00022448"/>
    </source>
</evidence>
<dbReference type="Pfam" id="PF12911">
    <property type="entry name" value="OppC_N"/>
    <property type="match status" value="1"/>
</dbReference>
<feature type="domain" description="ABC transmembrane type-1" evidence="8">
    <location>
        <begin position="196"/>
        <end position="385"/>
    </location>
</feature>
<evidence type="ECO:0000256" key="1">
    <source>
        <dbReference type="ARBA" id="ARBA00004651"/>
    </source>
</evidence>
<proteinExistence type="inferred from homology"/>
<dbReference type="PROSITE" id="PS50928">
    <property type="entry name" value="ABC_TM1"/>
    <property type="match status" value="1"/>
</dbReference>
<evidence type="ECO:0000259" key="8">
    <source>
        <dbReference type="PROSITE" id="PS50928"/>
    </source>
</evidence>
<keyword evidence="4 7" id="KW-0812">Transmembrane</keyword>
<evidence type="ECO:0000313" key="10">
    <source>
        <dbReference type="Proteomes" id="UP001158045"/>
    </source>
</evidence>
<dbReference type="CDD" id="cd06261">
    <property type="entry name" value="TM_PBP2"/>
    <property type="match status" value="1"/>
</dbReference>
<dbReference type="SUPFAM" id="SSF161098">
    <property type="entry name" value="MetI-like"/>
    <property type="match status" value="1"/>
</dbReference>
<dbReference type="InterPro" id="IPR035906">
    <property type="entry name" value="MetI-like_sf"/>
</dbReference>
<evidence type="ECO:0000256" key="7">
    <source>
        <dbReference type="RuleBase" id="RU363032"/>
    </source>
</evidence>
<evidence type="ECO:0000256" key="5">
    <source>
        <dbReference type="ARBA" id="ARBA00022989"/>
    </source>
</evidence>
<gene>
    <name evidence="9" type="ORF">QE109_04120</name>
</gene>
<keyword evidence="10" id="KW-1185">Reference proteome</keyword>
<dbReference type="InterPro" id="IPR000515">
    <property type="entry name" value="MetI-like"/>
</dbReference>